<evidence type="ECO:0000256" key="1">
    <source>
        <dbReference type="SAM" id="MobiDB-lite"/>
    </source>
</evidence>
<accession>A0A0C3FZE8</accession>
<feature type="region of interest" description="Disordered" evidence="1">
    <location>
        <begin position="53"/>
        <end position="76"/>
    </location>
</feature>
<name>A0A0C3FZE8_PILCF</name>
<feature type="compositionally biased region" description="Basic and acidic residues" evidence="1">
    <location>
        <begin position="66"/>
        <end position="76"/>
    </location>
</feature>
<dbReference type="Proteomes" id="UP000054166">
    <property type="component" value="Unassembled WGS sequence"/>
</dbReference>
<proteinExistence type="predicted"/>
<evidence type="ECO:0000313" key="3">
    <source>
        <dbReference type="Proteomes" id="UP000054166"/>
    </source>
</evidence>
<reference evidence="3" key="2">
    <citation type="submission" date="2015-01" db="EMBL/GenBank/DDBJ databases">
        <title>Evolutionary Origins and Diversification of the Mycorrhizal Mutualists.</title>
        <authorList>
            <consortium name="DOE Joint Genome Institute"/>
            <consortium name="Mycorrhizal Genomics Consortium"/>
            <person name="Kohler A."/>
            <person name="Kuo A."/>
            <person name="Nagy L.G."/>
            <person name="Floudas D."/>
            <person name="Copeland A."/>
            <person name="Barry K.W."/>
            <person name="Cichocki N."/>
            <person name="Veneault-Fourrey C."/>
            <person name="LaButti K."/>
            <person name="Lindquist E.A."/>
            <person name="Lipzen A."/>
            <person name="Lundell T."/>
            <person name="Morin E."/>
            <person name="Murat C."/>
            <person name="Riley R."/>
            <person name="Ohm R."/>
            <person name="Sun H."/>
            <person name="Tunlid A."/>
            <person name="Henrissat B."/>
            <person name="Grigoriev I.V."/>
            <person name="Hibbett D.S."/>
            <person name="Martin F."/>
        </authorList>
    </citation>
    <scope>NUCLEOTIDE SEQUENCE [LARGE SCALE GENOMIC DNA]</scope>
    <source>
        <strain evidence="3">F 1598</strain>
    </source>
</reference>
<dbReference type="AlphaFoldDB" id="A0A0C3FZE8"/>
<organism evidence="2 3">
    <name type="scientific">Piloderma croceum (strain F 1598)</name>
    <dbReference type="NCBI Taxonomy" id="765440"/>
    <lineage>
        <taxon>Eukaryota</taxon>
        <taxon>Fungi</taxon>
        <taxon>Dikarya</taxon>
        <taxon>Basidiomycota</taxon>
        <taxon>Agaricomycotina</taxon>
        <taxon>Agaricomycetes</taxon>
        <taxon>Agaricomycetidae</taxon>
        <taxon>Atheliales</taxon>
        <taxon>Atheliaceae</taxon>
        <taxon>Piloderma</taxon>
    </lineage>
</organism>
<dbReference type="InParanoid" id="A0A0C3FZE8"/>
<evidence type="ECO:0000313" key="2">
    <source>
        <dbReference type="EMBL" id="KIM85104.1"/>
    </source>
</evidence>
<sequence length="76" mass="8443">MRIQGKTVRTSGQIVRSLNHLLYILRNFPYIQVSVLTHVNVFILDTDATTVTAQSSNQPGELADISNEKDANGRES</sequence>
<dbReference type="EMBL" id="KN832986">
    <property type="protein sequence ID" value="KIM85104.1"/>
    <property type="molecule type" value="Genomic_DNA"/>
</dbReference>
<dbReference type="HOGENOM" id="CLU_2655351_0_0_1"/>
<reference evidence="2 3" key="1">
    <citation type="submission" date="2014-04" db="EMBL/GenBank/DDBJ databases">
        <authorList>
            <consortium name="DOE Joint Genome Institute"/>
            <person name="Kuo A."/>
            <person name="Tarkka M."/>
            <person name="Buscot F."/>
            <person name="Kohler A."/>
            <person name="Nagy L.G."/>
            <person name="Floudas D."/>
            <person name="Copeland A."/>
            <person name="Barry K.W."/>
            <person name="Cichocki N."/>
            <person name="Veneault-Fourrey C."/>
            <person name="LaButti K."/>
            <person name="Lindquist E.A."/>
            <person name="Lipzen A."/>
            <person name="Lundell T."/>
            <person name="Morin E."/>
            <person name="Murat C."/>
            <person name="Sun H."/>
            <person name="Tunlid A."/>
            <person name="Henrissat B."/>
            <person name="Grigoriev I.V."/>
            <person name="Hibbett D.S."/>
            <person name="Martin F."/>
            <person name="Nordberg H.P."/>
            <person name="Cantor M.N."/>
            <person name="Hua S.X."/>
        </authorList>
    </citation>
    <scope>NUCLEOTIDE SEQUENCE [LARGE SCALE GENOMIC DNA]</scope>
    <source>
        <strain evidence="2 3">F 1598</strain>
    </source>
</reference>
<gene>
    <name evidence="2" type="ORF">PILCRDRAFT_817961</name>
</gene>
<protein>
    <submittedName>
        <fullName evidence="2">Uncharacterized protein</fullName>
    </submittedName>
</protein>
<keyword evidence="3" id="KW-1185">Reference proteome</keyword>